<protein>
    <submittedName>
        <fullName evidence="1">Uncharacterized protein</fullName>
    </submittedName>
</protein>
<evidence type="ECO:0000313" key="2">
    <source>
        <dbReference type="Proteomes" id="UP000032930"/>
    </source>
</evidence>
<accession>A0A0B6X518</accession>
<reference evidence="1 2" key="1">
    <citation type="submission" date="2014-02" db="EMBL/GenBank/DDBJ databases">
        <authorList>
            <person name="Genoscope - CEA"/>
        </authorList>
    </citation>
    <scope>NUCLEOTIDE SEQUENCE [LARGE SCALE GENOMIC DNA]</scope>
    <source>
        <strain evidence="1 2">CS03</strain>
    </source>
</reference>
<organism evidence="1 2">
    <name type="scientific">Xenorhabdus bovienii</name>
    <name type="common">Xenorhabdus nematophila subsp. bovienii</name>
    <dbReference type="NCBI Taxonomy" id="40576"/>
    <lineage>
        <taxon>Bacteria</taxon>
        <taxon>Pseudomonadati</taxon>
        <taxon>Pseudomonadota</taxon>
        <taxon>Gammaproteobacteria</taxon>
        <taxon>Enterobacterales</taxon>
        <taxon>Morganellaceae</taxon>
        <taxon>Xenorhabdus</taxon>
    </lineage>
</organism>
<dbReference type="Proteomes" id="UP000032930">
    <property type="component" value="Chromosome"/>
</dbReference>
<evidence type="ECO:0000313" key="1">
    <source>
        <dbReference type="EMBL" id="CDM87454.1"/>
    </source>
</evidence>
<gene>
    <name evidence="1" type="ORF">XBW1_0095</name>
</gene>
<sequence>MIMEGSNHYLTRKIIEEKITLKLKENIPICHLTLWQECVMMRNIMFC</sequence>
<name>A0A0B6X518_XENBV</name>
<dbReference type="AlphaFoldDB" id="A0A0B6X518"/>
<proteinExistence type="predicted"/>
<dbReference type="EMBL" id="FO818637">
    <property type="protein sequence ID" value="CDM87454.1"/>
    <property type="molecule type" value="Genomic_DNA"/>
</dbReference>
<dbReference type="KEGG" id="xbv:XBW1_0095"/>